<evidence type="ECO:0000256" key="1">
    <source>
        <dbReference type="ARBA" id="ARBA00022679"/>
    </source>
</evidence>
<evidence type="ECO:0000256" key="4">
    <source>
        <dbReference type="ARBA" id="ARBA00022840"/>
    </source>
</evidence>
<dbReference type="Pfam" id="PF00069">
    <property type="entry name" value="Pkinase"/>
    <property type="match status" value="1"/>
</dbReference>
<reference evidence="7" key="1">
    <citation type="submission" date="2020-06" db="EMBL/GenBank/DDBJ databases">
        <title>WGS assembly of Ceratodon purpureus strain R40.</title>
        <authorList>
            <person name="Carey S.B."/>
            <person name="Jenkins J."/>
            <person name="Shu S."/>
            <person name="Lovell J.T."/>
            <person name="Sreedasyam A."/>
            <person name="Maumus F."/>
            <person name="Tiley G.P."/>
            <person name="Fernandez-Pozo N."/>
            <person name="Barry K."/>
            <person name="Chen C."/>
            <person name="Wang M."/>
            <person name="Lipzen A."/>
            <person name="Daum C."/>
            <person name="Saski C.A."/>
            <person name="Payton A.C."/>
            <person name="Mcbreen J.C."/>
            <person name="Conrad R.E."/>
            <person name="Kollar L.M."/>
            <person name="Olsson S."/>
            <person name="Huttunen S."/>
            <person name="Landis J.B."/>
            <person name="Wickett N.J."/>
            <person name="Johnson M.G."/>
            <person name="Rensing S.A."/>
            <person name="Grimwood J."/>
            <person name="Schmutz J."/>
            <person name="Mcdaniel S.F."/>
        </authorList>
    </citation>
    <scope>NUCLEOTIDE SEQUENCE</scope>
    <source>
        <strain evidence="7">R40</strain>
    </source>
</reference>
<dbReference type="AlphaFoldDB" id="A0A8T0G3P0"/>
<dbReference type="GO" id="GO:0004674">
    <property type="term" value="F:protein serine/threonine kinase activity"/>
    <property type="evidence" value="ECO:0007669"/>
    <property type="project" value="TreeGrafter"/>
</dbReference>
<feature type="compositionally biased region" description="Polar residues" evidence="5">
    <location>
        <begin position="509"/>
        <end position="526"/>
    </location>
</feature>
<comment type="caution">
    <text evidence="7">The sequence shown here is derived from an EMBL/GenBank/DDBJ whole genome shotgun (WGS) entry which is preliminary data.</text>
</comment>
<evidence type="ECO:0000256" key="2">
    <source>
        <dbReference type="ARBA" id="ARBA00022741"/>
    </source>
</evidence>
<gene>
    <name evidence="7" type="ORF">KC19_12G032300</name>
</gene>
<evidence type="ECO:0000256" key="3">
    <source>
        <dbReference type="ARBA" id="ARBA00022777"/>
    </source>
</evidence>
<dbReference type="PROSITE" id="PS00108">
    <property type="entry name" value="PROTEIN_KINASE_ST"/>
    <property type="match status" value="1"/>
</dbReference>
<feature type="domain" description="Protein kinase" evidence="6">
    <location>
        <begin position="227"/>
        <end position="504"/>
    </location>
</feature>
<dbReference type="Gene3D" id="1.10.510.10">
    <property type="entry name" value="Transferase(Phosphotransferase) domain 1"/>
    <property type="match status" value="1"/>
</dbReference>
<proteinExistence type="predicted"/>
<dbReference type="EMBL" id="CM026433">
    <property type="protein sequence ID" value="KAG0553700.1"/>
    <property type="molecule type" value="Genomic_DNA"/>
</dbReference>
<keyword evidence="3" id="KW-0418">Kinase</keyword>
<name>A0A8T0G3P0_CERPU</name>
<evidence type="ECO:0000313" key="8">
    <source>
        <dbReference type="Proteomes" id="UP000822688"/>
    </source>
</evidence>
<keyword evidence="1" id="KW-0808">Transferase</keyword>
<keyword evidence="8" id="KW-1185">Reference proteome</keyword>
<keyword evidence="4" id="KW-0067">ATP-binding</keyword>
<evidence type="ECO:0000313" key="7">
    <source>
        <dbReference type="EMBL" id="KAG0553700.1"/>
    </source>
</evidence>
<organism evidence="7 8">
    <name type="scientific">Ceratodon purpureus</name>
    <name type="common">Fire moss</name>
    <name type="synonym">Dicranum purpureum</name>
    <dbReference type="NCBI Taxonomy" id="3225"/>
    <lineage>
        <taxon>Eukaryota</taxon>
        <taxon>Viridiplantae</taxon>
        <taxon>Streptophyta</taxon>
        <taxon>Embryophyta</taxon>
        <taxon>Bryophyta</taxon>
        <taxon>Bryophytina</taxon>
        <taxon>Bryopsida</taxon>
        <taxon>Dicranidae</taxon>
        <taxon>Pseudoditrichales</taxon>
        <taxon>Ditrichaceae</taxon>
        <taxon>Ceratodon</taxon>
    </lineage>
</organism>
<dbReference type="GO" id="GO:0005524">
    <property type="term" value="F:ATP binding"/>
    <property type="evidence" value="ECO:0007669"/>
    <property type="project" value="UniProtKB-KW"/>
</dbReference>
<dbReference type="PROSITE" id="PS50011">
    <property type="entry name" value="PROTEIN_KINASE_DOM"/>
    <property type="match status" value="1"/>
</dbReference>
<sequence length="564" mass="63954">MAVHCDPSKLLVLKADLIEHFQLPQCYVNSPSRAEMSPDGRFIVSITITDFDEFNKSRFMRLPIESFPDLRESQLEVLKNLCYAAHPSEEFFVTDATNQWLRTAIKSDSASVNLLSLTLTNNEREGCTVIHSNVLPYDPYWTSERSSPVEDGSRRVHLIPCCIFGEGDLEEGNTLTRKLQQWAQENLRPREECDLVKHVQQRSMDGNIEPRRPASKKVWEIRAESDVNTIRSFGQGSDGTIWLVTWRRGKFVRKDHNTPEGFEIELKVMGRLCHPHIVYIFGISRDGSQSSLFMECMERDLESVIFDLDARPEGGDEGPPFMRHNSIDILLQVAKAMVHMHEKSVIHGDLKSSNILISKFLTSENRSHYLAKVADFGSAQVLDSTDFKAANGTTLYSAPEVLKFRTDKNVVFACPEKIDVYSFGIVAFEVLTGMKPYPNMTMSQVATGAREGTLDWREVLPLRENCRQFNTSCDERLISLVERCWGPPELRPSFLDIVDVLVSISGQIPEPSSTNDDSQRQANLANGYSGASEVSENTRSTFFRSQFIYPYAYTSTQGCVFRHE</sequence>
<dbReference type="InterPro" id="IPR008271">
    <property type="entry name" value="Ser/Thr_kinase_AS"/>
</dbReference>
<feature type="region of interest" description="Disordered" evidence="5">
    <location>
        <begin position="509"/>
        <end position="531"/>
    </location>
</feature>
<dbReference type="InterPro" id="IPR000719">
    <property type="entry name" value="Prot_kinase_dom"/>
</dbReference>
<dbReference type="PANTHER" id="PTHR44329:SF288">
    <property type="entry name" value="MITOGEN-ACTIVATED PROTEIN KINASE KINASE KINASE 20"/>
    <property type="match status" value="1"/>
</dbReference>
<accession>A0A8T0G3P0</accession>
<dbReference type="InterPro" id="IPR011009">
    <property type="entry name" value="Kinase-like_dom_sf"/>
</dbReference>
<dbReference type="SMART" id="SM00220">
    <property type="entry name" value="S_TKc"/>
    <property type="match status" value="1"/>
</dbReference>
<protein>
    <recommendedName>
        <fullName evidence="6">Protein kinase domain-containing protein</fullName>
    </recommendedName>
</protein>
<evidence type="ECO:0000256" key="5">
    <source>
        <dbReference type="SAM" id="MobiDB-lite"/>
    </source>
</evidence>
<evidence type="ECO:0000259" key="6">
    <source>
        <dbReference type="PROSITE" id="PS50011"/>
    </source>
</evidence>
<dbReference type="Proteomes" id="UP000822688">
    <property type="component" value="Chromosome 12"/>
</dbReference>
<dbReference type="PANTHER" id="PTHR44329">
    <property type="entry name" value="SERINE/THREONINE-PROTEIN KINASE TNNI3K-RELATED"/>
    <property type="match status" value="1"/>
</dbReference>
<keyword evidence="2" id="KW-0547">Nucleotide-binding</keyword>
<dbReference type="SUPFAM" id="SSF56112">
    <property type="entry name" value="Protein kinase-like (PK-like)"/>
    <property type="match status" value="1"/>
</dbReference>
<dbReference type="InterPro" id="IPR051681">
    <property type="entry name" value="Ser/Thr_Kinases-Pseudokinases"/>
</dbReference>